<dbReference type="EMBL" id="CM000833">
    <property type="protein sequence ID" value="EET04995.1"/>
    <property type="molecule type" value="Genomic_DNA"/>
</dbReference>
<dbReference type="GO" id="GO:0003700">
    <property type="term" value="F:DNA-binding transcription factor activity"/>
    <property type="evidence" value="ECO:0007669"/>
    <property type="project" value="InterPro"/>
</dbReference>
<keyword evidence="3" id="KW-0238">DNA-binding</keyword>
<proteinExistence type="inferred from homology"/>
<evidence type="ECO:0000256" key="2">
    <source>
        <dbReference type="ARBA" id="ARBA00023015"/>
    </source>
</evidence>
<dbReference type="GO" id="GO:0043565">
    <property type="term" value="F:sequence-specific DNA binding"/>
    <property type="evidence" value="ECO:0007669"/>
    <property type="project" value="TreeGrafter"/>
</dbReference>
<dbReference type="InterPro" id="IPR005119">
    <property type="entry name" value="LysR_subst-bd"/>
</dbReference>
<dbReference type="Gene3D" id="1.10.10.10">
    <property type="entry name" value="Winged helix-like DNA-binding domain superfamily/Winged helix DNA-binding domain"/>
    <property type="match status" value="1"/>
</dbReference>
<accession>A0A0E1VVP1</accession>
<dbReference type="GO" id="GO:0006351">
    <property type="term" value="P:DNA-templated transcription"/>
    <property type="evidence" value="ECO:0007669"/>
    <property type="project" value="TreeGrafter"/>
</dbReference>
<dbReference type="SUPFAM" id="SSF46785">
    <property type="entry name" value="Winged helix' DNA-binding domain"/>
    <property type="match status" value="1"/>
</dbReference>
<dbReference type="AlphaFoldDB" id="A0A0E1VVP1"/>
<dbReference type="PANTHER" id="PTHR30537">
    <property type="entry name" value="HTH-TYPE TRANSCRIPTIONAL REGULATOR"/>
    <property type="match status" value="1"/>
</dbReference>
<evidence type="ECO:0000259" key="5">
    <source>
        <dbReference type="PROSITE" id="PS50931"/>
    </source>
</evidence>
<reference evidence="6" key="1">
    <citation type="submission" date="2009-05" db="EMBL/GenBank/DDBJ databases">
        <authorList>
            <person name="Harkins D.M."/>
            <person name="DeShazer D."/>
            <person name="Woods D.E."/>
            <person name="Brinkac L.M."/>
            <person name="Brown K.A."/>
            <person name="Hung G.C."/>
            <person name="Tuanyok A."/>
            <person name="Zhang B."/>
            <person name="Nierman W.C."/>
        </authorList>
    </citation>
    <scope>NUCLEOTIDE SEQUENCE [LARGE SCALE GENOMIC DNA]</scope>
    <source>
        <strain evidence="6">1710a</strain>
    </source>
</reference>
<dbReference type="Gene3D" id="3.40.190.10">
    <property type="entry name" value="Periplasmic binding protein-like II"/>
    <property type="match status" value="2"/>
</dbReference>
<gene>
    <name evidence="6" type="ORF">BURPS1710A_A2143</name>
</gene>
<evidence type="ECO:0000256" key="4">
    <source>
        <dbReference type="ARBA" id="ARBA00023163"/>
    </source>
</evidence>
<evidence type="ECO:0000256" key="1">
    <source>
        <dbReference type="ARBA" id="ARBA00009437"/>
    </source>
</evidence>
<name>A0A0E1VVP1_BURPE</name>
<dbReference type="PRINTS" id="PR00039">
    <property type="entry name" value="HTHLYSR"/>
</dbReference>
<comment type="similarity">
    <text evidence="1">Belongs to the LysR transcriptional regulatory family.</text>
</comment>
<sequence>MSRFDMPARKPGRLPPLNALRAFEVSARHLNFRAAADEIGVTQGAVAQQVRHLEDALGVALFERLPRGLALTADGLAYFADVRRALNLIGDATDRLAKRRANVTISTTPSFASRWLIPRLASFGDEHPGVDLRVIADSQFATFQGDGVDLAIRYGKPPFGKGLVTRLLFPVDIYAVCSPALLATPGVLARARDLAGHALLHDAHDLWPEFLAALPERVAIDPAKGPRFNQSSLAIDAAIAGHGVALASDQLVARDIEAGRLRRLFDFALPLSVGYYIVRPSEPRRPGDIAQTEAWLIRQAQLDARRDGA</sequence>
<dbReference type="Pfam" id="PF03466">
    <property type="entry name" value="LysR_substrate"/>
    <property type="match status" value="1"/>
</dbReference>
<feature type="domain" description="HTH lysR-type" evidence="5">
    <location>
        <begin position="15"/>
        <end position="72"/>
    </location>
</feature>
<keyword evidence="2" id="KW-0805">Transcription regulation</keyword>
<dbReference type="SUPFAM" id="SSF53850">
    <property type="entry name" value="Periplasmic binding protein-like II"/>
    <property type="match status" value="1"/>
</dbReference>
<organism evidence="6">
    <name type="scientific">Burkholderia pseudomallei 1710a</name>
    <dbReference type="NCBI Taxonomy" id="320371"/>
    <lineage>
        <taxon>Bacteria</taxon>
        <taxon>Pseudomonadati</taxon>
        <taxon>Pseudomonadota</taxon>
        <taxon>Betaproteobacteria</taxon>
        <taxon>Burkholderiales</taxon>
        <taxon>Burkholderiaceae</taxon>
        <taxon>Burkholderia</taxon>
        <taxon>pseudomallei group</taxon>
    </lineage>
</organism>
<dbReference type="PANTHER" id="PTHR30537:SF74">
    <property type="entry name" value="HTH-TYPE TRANSCRIPTIONAL REGULATOR TRPI"/>
    <property type="match status" value="1"/>
</dbReference>
<dbReference type="InterPro" id="IPR058163">
    <property type="entry name" value="LysR-type_TF_proteobact-type"/>
</dbReference>
<dbReference type="Proteomes" id="UP000001812">
    <property type="component" value="Chromosome II"/>
</dbReference>
<dbReference type="Pfam" id="PF00126">
    <property type="entry name" value="HTH_1"/>
    <property type="match status" value="1"/>
</dbReference>
<dbReference type="InterPro" id="IPR000847">
    <property type="entry name" value="LysR_HTH_N"/>
</dbReference>
<keyword evidence="4" id="KW-0804">Transcription</keyword>
<dbReference type="InterPro" id="IPR036388">
    <property type="entry name" value="WH-like_DNA-bd_sf"/>
</dbReference>
<dbReference type="PROSITE" id="PS50931">
    <property type="entry name" value="HTH_LYSR"/>
    <property type="match status" value="1"/>
</dbReference>
<evidence type="ECO:0000256" key="3">
    <source>
        <dbReference type="ARBA" id="ARBA00023125"/>
    </source>
</evidence>
<evidence type="ECO:0000313" key="6">
    <source>
        <dbReference type="EMBL" id="EET04995.1"/>
    </source>
</evidence>
<dbReference type="InterPro" id="IPR036390">
    <property type="entry name" value="WH_DNA-bd_sf"/>
</dbReference>
<protein>
    <submittedName>
        <fullName evidence="6">Transcriptional regulator, LysR family</fullName>
    </submittedName>
</protein>
<dbReference type="HOGENOM" id="CLU_039613_37_0_4"/>
<dbReference type="CDD" id="cd08432">
    <property type="entry name" value="PBP2_GcdR_TrpI_HvrB_AmpR_like"/>
    <property type="match status" value="1"/>
</dbReference>